<reference evidence="4" key="1">
    <citation type="submission" date="2020-08" db="EMBL/GenBank/DDBJ databases">
        <title>Genome public.</title>
        <authorList>
            <person name="Liu C."/>
            <person name="Sun Q."/>
        </authorList>
    </citation>
    <scope>NUCLEOTIDE SEQUENCE</scope>
    <source>
        <strain evidence="4">NSJ-31</strain>
    </source>
</reference>
<keyword evidence="5" id="KW-1185">Reference proteome</keyword>
<dbReference type="CDD" id="cd00431">
    <property type="entry name" value="cysteine_hydrolases"/>
    <property type="match status" value="1"/>
</dbReference>
<evidence type="ECO:0000256" key="2">
    <source>
        <dbReference type="ARBA" id="ARBA00022801"/>
    </source>
</evidence>
<evidence type="ECO:0000313" key="5">
    <source>
        <dbReference type="Proteomes" id="UP000653127"/>
    </source>
</evidence>
<dbReference type="InterPro" id="IPR050272">
    <property type="entry name" value="Isochorismatase-like_hydrls"/>
</dbReference>
<dbReference type="PANTHER" id="PTHR43540:SF6">
    <property type="entry name" value="ISOCHORISMATASE-LIKE DOMAIN-CONTAINING PROTEIN"/>
    <property type="match status" value="1"/>
</dbReference>
<dbReference type="GO" id="GO:0016787">
    <property type="term" value="F:hydrolase activity"/>
    <property type="evidence" value="ECO:0007669"/>
    <property type="project" value="UniProtKB-KW"/>
</dbReference>
<proteinExistence type="inferred from homology"/>
<feature type="domain" description="Isochorismatase-like" evidence="3">
    <location>
        <begin position="6"/>
        <end position="175"/>
    </location>
</feature>
<comment type="caution">
    <text evidence="4">The sequence shown here is derived from an EMBL/GenBank/DDBJ whole genome shotgun (WGS) entry which is preliminary data.</text>
</comment>
<dbReference type="InterPro" id="IPR036380">
    <property type="entry name" value="Isochorismatase-like_sf"/>
</dbReference>
<dbReference type="RefSeq" id="WP_249282763.1">
    <property type="nucleotide sequence ID" value="NZ_JACRST010000008.1"/>
</dbReference>
<keyword evidence="2 4" id="KW-0378">Hydrolase</keyword>
<dbReference type="SUPFAM" id="SSF52499">
    <property type="entry name" value="Isochorismatase-like hydrolases"/>
    <property type="match status" value="1"/>
</dbReference>
<dbReference type="PANTHER" id="PTHR43540">
    <property type="entry name" value="PEROXYUREIDOACRYLATE/UREIDOACRYLATE AMIDOHYDROLASE-RELATED"/>
    <property type="match status" value="1"/>
</dbReference>
<evidence type="ECO:0000313" key="4">
    <source>
        <dbReference type="EMBL" id="MBC8546684.1"/>
    </source>
</evidence>
<evidence type="ECO:0000256" key="1">
    <source>
        <dbReference type="ARBA" id="ARBA00006336"/>
    </source>
</evidence>
<dbReference type="Pfam" id="PF00857">
    <property type="entry name" value="Isochorismatase"/>
    <property type="match status" value="1"/>
</dbReference>
<comment type="similarity">
    <text evidence="1">Belongs to the isochorismatase family.</text>
</comment>
<evidence type="ECO:0000259" key="3">
    <source>
        <dbReference type="Pfam" id="PF00857"/>
    </source>
</evidence>
<dbReference type="EMBL" id="JACRST010000008">
    <property type="protein sequence ID" value="MBC8546684.1"/>
    <property type="molecule type" value="Genomic_DNA"/>
</dbReference>
<dbReference type="InterPro" id="IPR000868">
    <property type="entry name" value="Isochorismatase-like_dom"/>
</dbReference>
<protein>
    <submittedName>
        <fullName evidence="4">Cysteine hydrolase</fullName>
    </submittedName>
</protein>
<gene>
    <name evidence="4" type="ORF">H8711_07010</name>
</gene>
<dbReference type="AlphaFoldDB" id="A0A926E017"/>
<name>A0A926E017_9FIRM</name>
<dbReference type="Proteomes" id="UP000653127">
    <property type="component" value="Unassembled WGS sequence"/>
</dbReference>
<accession>A0A926E017</accession>
<dbReference type="Gene3D" id="3.40.50.850">
    <property type="entry name" value="Isochorismatase-like"/>
    <property type="match status" value="1"/>
</dbReference>
<organism evidence="4 5">
    <name type="scientific">Ligaoa zhengdingensis</name>
    <dbReference type="NCBI Taxonomy" id="2763658"/>
    <lineage>
        <taxon>Bacteria</taxon>
        <taxon>Bacillati</taxon>
        <taxon>Bacillota</taxon>
        <taxon>Clostridia</taxon>
        <taxon>Eubacteriales</taxon>
        <taxon>Oscillospiraceae</taxon>
        <taxon>Ligaoa</taxon>
    </lineage>
</organism>
<sequence length="178" mass="19428">MNRKKLLVIVDYQNDFVSGSLGFPGAEALEGILCAKIDDAHANGDDIIFTMDTHLDDYLYTQEGKKLPVPHCIRGTQGWNLYGRVAELAEPHPLLEKNTFGSKVLFGYLLQAPTYDEIELAGLVSNICVISNAVIAKAAQPEARIVVDARATAAPDNAMNEKVLDVMEGLQIEVTNRA</sequence>